<keyword evidence="1" id="KW-0378">Hydrolase</keyword>
<dbReference type="RefSeq" id="WP_378157122.1">
    <property type="nucleotide sequence ID" value="NZ_JBHSEC010000022.1"/>
</dbReference>
<dbReference type="InterPro" id="IPR003737">
    <property type="entry name" value="GlcNAc_PI_deacetylase-related"/>
</dbReference>
<dbReference type="Gene3D" id="3.40.50.10320">
    <property type="entry name" value="LmbE-like"/>
    <property type="match status" value="1"/>
</dbReference>
<gene>
    <name evidence="1" type="ORF">ACFOZY_15450</name>
</gene>
<dbReference type="GO" id="GO:0016787">
    <property type="term" value="F:hydrolase activity"/>
    <property type="evidence" value="ECO:0007669"/>
    <property type="project" value="UniProtKB-KW"/>
</dbReference>
<accession>A0ABV8XC95</accession>
<evidence type="ECO:0000313" key="1">
    <source>
        <dbReference type="EMBL" id="MFC4411785.1"/>
    </source>
</evidence>
<organism evidence="1 2">
    <name type="scientific">Chungangia koreensis</name>
    <dbReference type="NCBI Taxonomy" id="752657"/>
    <lineage>
        <taxon>Bacteria</taxon>
        <taxon>Bacillati</taxon>
        <taxon>Bacillota</taxon>
        <taxon>Bacilli</taxon>
        <taxon>Lactobacillales</taxon>
        <taxon>Chungangia</taxon>
    </lineage>
</organism>
<dbReference type="SUPFAM" id="SSF102588">
    <property type="entry name" value="LmbE-like"/>
    <property type="match status" value="1"/>
</dbReference>
<sequence>MKRALFIQPHPDDNDISAGGTVAKLVNSGTEVHYLTITDD</sequence>
<dbReference type="EC" id="3.5.1.-" evidence="1"/>
<protein>
    <submittedName>
        <fullName evidence="1">PIG-L deacetylase family protein</fullName>
        <ecNumber evidence="1">3.5.1.-</ecNumber>
    </submittedName>
</protein>
<name>A0ABV8XC95_9LACT</name>
<dbReference type="InterPro" id="IPR024078">
    <property type="entry name" value="LmbE-like_dom_sf"/>
</dbReference>
<dbReference type="Proteomes" id="UP001595817">
    <property type="component" value="Unassembled WGS sequence"/>
</dbReference>
<comment type="caution">
    <text evidence="1">The sequence shown here is derived from an EMBL/GenBank/DDBJ whole genome shotgun (WGS) entry which is preliminary data.</text>
</comment>
<proteinExistence type="predicted"/>
<evidence type="ECO:0000313" key="2">
    <source>
        <dbReference type="Proteomes" id="UP001595817"/>
    </source>
</evidence>
<dbReference type="Pfam" id="PF02585">
    <property type="entry name" value="PIG-L"/>
    <property type="match status" value="1"/>
</dbReference>
<dbReference type="EMBL" id="JBHSEC010000022">
    <property type="protein sequence ID" value="MFC4411785.1"/>
    <property type="molecule type" value="Genomic_DNA"/>
</dbReference>
<keyword evidence="2" id="KW-1185">Reference proteome</keyword>
<reference evidence="2" key="1">
    <citation type="journal article" date="2019" name="Int. J. Syst. Evol. Microbiol.">
        <title>The Global Catalogue of Microorganisms (GCM) 10K type strain sequencing project: providing services to taxonomists for standard genome sequencing and annotation.</title>
        <authorList>
            <consortium name="The Broad Institute Genomics Platform"/>
            <consortium name="The Broad Institute Genome Sequencing Center for Infectious Disease"/>
            <person name="Wu L."/>
            <person name="Ma J."/>
        </authorList>
    </citation>
    <scope>NUCLEOTIDE SEQUENCE [LARGE SCALE GENOMIC DNA]</scope>
    <source>
        <strain evidence="2">CCUG 59778</strain>
    </source>
</reference>